<dbReference type="GO" id="GO:0016705">
    <property type="term" value="F:oxidoreductase activity, acting on paired donors, with incorporation or reduction of molecular oxygen"/>
    <property type="evidence" value="ECO:0007669"/>
    <property type="project" value="InterPro"/>
</dbReference>
<dbReference type="GO" id="GO:0005506">
    <property type="term" value="F:iron ion binding"/>
    <property type="evidence" value="ECO:0007669"/>
    <property type="project" value="InterPro"/>
</dbReference>
<dbReference type="EMBL" id="JAUEPS010000001">
    <property type="protein sequence ID" value="KAK0470333.1"/>
    <property type="molecule type" value="Genomic_DNA"/>
</dbReference>
<dbReference type="Gene3D" id="1.10.630.10">
    <property type="entry name" value="Cytochrome P450"/>
    <property type="match status" value="1"/>
</dbReference>
<accession>A0AA39NRT1</accession>
<dbReference type="RefSeq" id="XP_060340126.1">
    <property type="nucleotide sequence ID" value="XM_060471008.1"/>
</dbReference>
<evidence type="ECO:0000256" key="6">
    <source>
        <dbReference type="ARBA" id="ARBA00023002"/>
    </source>
</evidence>
<evidence type="ECO:0000256" key="1">
    <source>
        <dbReference type="ARBA" id="ARBA00001971"/>
    </source>
</evidence>
<protein>
    <submittedName>
        <fullName evidence="10">Cytochrome P450</fullName>
    </submittedName>
</protein>
<dbReference type="InterPro" id="IPR036396">
    <property type="entry name" value="Cyt_P450_sf"/>
</dbReference>
<dbReference type="PRINTS" id="PR00463">
    <property type="entry name" value="EP450I"/>
</dbReference>
<dbReference type="Pfam" id="PF00067">
    <property type="entry name" value="p450"/>
    <property type="match status" value="1"/>
</dbReference>
<keyword evidence="6" id="KW-0560">Oxidoreductase</keyword>
<dbReference type="PANTHER" id="PTHR46300">
    <property type="entry name" value="P450, PUTATIVE (EUROFUNG)-RELATED-RELATED"/>
    <property type="match status" value="1"/>
</dbReference>
<feature type="binding site" description="axial binding residue" evidence="9">
    <location>
        <position position="437"/>
    </location>
    <ligand>
        <name>heme</name>
        <dbReference type="ChEBI" id="CHEBI:30413"/>
    </ligand>
    <ligandPart>
        <name>Fe</name>
        <dbReference type="ChEBI" id="CHEBI:18248"/>
    </ligandPart>
</feature>
<gene>
    <name evidence="10" type="ORF">EV420DRAFT_1499848</name>
</gene>
<dbReference type="PANTHER" id="PTHR46300:SF7">
    <property type="entry name" value="P450, PUTATIVE (EUROFUNG)-RELATED"/>
    <property type="match status" value="1"/>
</dbReference>
<dbReference type="GeneID" id="85354556"/>
<evidence type="ECO:0000256" key="9">
    <source>
        <dbReference type="PIRSR" id="PIRSR602401-1"/>
    </source>
</evidence>
<reference evidence="10" key="1">
    <citation type="submission" date="2023-06" db="EMBL/GenBank/DDBJ databases">
        <authorList>
            <consortium name="Lawrence Berkeley National Laboratory"/>
            <person name="Ahrendt S."/>
            <person name="Sahu N."/>
            <person name="Indic B."/>
            <person name="Wong-Bajracharya J."/>
            <person name="Merenyi Z."/>
            <person name="Ke H.-M."/>
            <person name="Monk M."/>
            <person name="Kocsube S."/>
            <person name="Drula E."/>
            <person name="Lipzen A."/>
            <person name="Balint B."/>
            <person name="Henrissat B."/>
            <person name="Andreopoulos B."/>
            <person name="Martin F.M."/>
            <person name="Harder C.B."/>
            <person name="Rigling D."/>
            <person name="Ford K.L."/>
            <person name="Foster G.D."/>
            <person name="Pangilinan J."/>
            <person name="Papanicolaou A."/>
            <person name="Barry K."/>
            <person name="LaButti K."/>
            <person name="Viragh M."/>
            <person name="Koriabine M."/>
            <person name="Yan M."/>
            <person name="Riley R."/>
            <person name="Champramary S."/>
            <person name="Plett K.L."/>
            <person name="Tsai I.J."/>
            <person name="Slot J."/>
            <person name="Sipos G."/>
            <person name="Plett J."/>
            <person name="Nagy L.G."/>
            <person name="Grigoriev I.V."/>
        </authorList>
    </citation>
    <scope>NUCLEOTIDE SEQUENCE</scope>
    <source>
        <strain evidence="10">CCBAS 213</strain>
    </source>
</reference>
<comment type="similarity">
    <text evidence="3">Belongs to the cytochrome P450 family.</text>
</comment>
<evidence type="ECO:0000313" key="11">
    <source>
        <dbReference type="Proteomes" id="UP001175211"/>
    </source>
</evidence>
<organism evidence="10 11">
    <name type="scientific">Armillaria tabescens</name>
    <name type="common">Ringless honey mushroom</name>
    <name type="synonym">Agaricus tabescens</name>
    <dbReference type="NCBI Taxonomy" id="1929756"/>
    <lineage>
        <taxon>Eukaryota</taxon>
        <taxon>Fungi</taxon>
        <taxon>Dikarya</taxon>
        <taxon>Basidiomycota</taxon>
        <taxon>Agaricomycotina</taxon>
        <taxon>Agaricomycetes</taxon>
        <taxon>Agaricomycetidae</taxon>
        <taxon>Agaricales</taxon>
        <taxon>Marasmiineae</taxon>
        <taxon>Physalacriaceae</taxon>
        <taxon>Desarmillaria</taxon>
    </lineage>
</organism>
<dbReference type="CDD" id="cd11065">
    <property type="entry name" value="CYP64-like"/>
    <property type="match status" value="1"/>
</dbReference>
<evidence type="ECO:0000256" key="2">
    <source>
        <dbReference type="ARBA" id="ARBA00005179"/>
    </source>
</evidence>
<comment type="caution">
    <text evidence="10">The sequence shown here is derived from an EMBL/GenBank/DDBJ whole genome shotgun (WGS) entry which is preliminary data.</text>
</comment>
<evidence type="ECO:0000313" key="10">
    <source>
        <dbReference type="EMBL" id="KAK0470333.1"/>
    </source>
</evidence>
<dbReference type="AlphaFoldDB" id="A0AA39NRT1"/>
<dbReference type="Proteomes" id="UP001175211">
    <property type="component" value="Unassembled WGS sequence"/>
</dbReference>
<evidence type="ECO:0000256" key="3">
    <source>
        <dbReference type="ARBA" id="ARBA00010617"/>
    </source>
</evidence>
<name>A0AA39NRT1_ARMTA</name>
<keyword evidence="11" id="KW-1185">Reference proteome</keyword>
<dbReference type="InterPro" id="IPR001128">
    <property type="entry name" value="Cyt_P450"/>
</dbReference>
<dbReference type="InterPro" id="IPR050364">
    <property type="entry name" value="Cytochrome_P450_fung"/>
</dbReference>
<dbReference type="GO" id="GO:0004497">
    <property type="term" value="F:monooxygenase activity"/>
    <property type="evidence" value="ECO:0007669"/>
    <property type="project" value="UniProtKB-KW"/>
</dbReference>
<dbReference type="GO" id="GO:0020037">
    <property type="term" value="F:heme binding"/>
    <property type="evidence" value="ECO:0007669"/>
    <property type="project" value="InterPro"/>
</dbReference>
<keyword evidence="8" id="KW-0503">Monooxygenase</keyword>
<comment type="cofactor">
    <cofactor evidence="1 9">
        <name>heme</name>
        <dbReference type="ChEBI" id="CHEBI:30413"/>
    </cofactor>
</comment>
<keyword evidence="5 9" id="KW-0479">Metal-binding</keyword>
<sequence length="507" mass="57849">MNSSSLTTSSEFETYILALGTVLWVTICIIRRRSRLSLPLPPGPRGYPFIGNLFDVPTEREWEAWERWGKKYGDISSVTVLGRTIVVLNSYSLAKELLDGRSAKYSDRPYLSMPNLCGWKDTLLILGYGRVFRTQRKLFHETMGTMEKFHRFYHIEDEQSRKVIRGILSDPEHFVEHIETGVASIVLRIAYGYTIRENDPLLAKCKQITEDFIQMTSHKFLVNKIPFLRHLPGWMPGANFKKLVKEWKQRVEEMIDDPFDCVKEQMAKGTAEPSFVSTNLENNEDEYSIKRTAVAIYAAGFDTTVVTIKVFFKVMVLFPEIQARVQAEIDSITGGDRLPTLADRDQGLLPYTLATLYEVFRWHLPLPTGFPHRTVEDDTYNGYFIPKGSIVAFNSLQMCHDPNLYPDPEVFDPTRFLGHSPQLDPRELIFGFVRRTCPGRFLAEASVFLTMARTLAVFNITNAVDMDGVSLKAHPVQLTGAISDTPDFKCTIKLRSEKAMSLINETL</sequence>
<evidence type="ECO:0000256" key="7">
    <source>
        <dbReference type="ARBA" id="ARBA00023004"/>
    </source>
</evidence>
<dbReference type="SUPFAM" id="SSF48264">
    <property type="entry name" value="Cytochrome P450"/>
    <property type="match status" value="1"/>
</dbReference>
<comment type="pathway">
    <text evidence="2">Secondary metabolite biosynthesis.</text>
</comment>
<keyword evidence="7 9" id="KW-0408">Iron</keyword>
<dbReference type="InterPro" id="IPR002401">
    <property type="entry name" value="Cyt_P450_E_grp-I"/>
</dbReference>
<keyword evidence="4 9" id="KW-0349">Heme</keyword>
<evidence type="ECO:0000256" key="5">
    <source>
        <dbReference type="ARBA" id="ARBA00022723"/>
    </source>
</evidence>
<evidence type="ECO:0000256" key="4">
    <source>
        <dbReference type="ARBA" id="ARBA00022617"/>
    </source>
</evidence>
<evidence type="ECO:0000256" key="8">
    <source>
        <dbReference type="ARBA" id="ARBA00023033"/>
    </source>
</evidence>
<proteinExistence type="inferred from homology"/>